<gene>
    <name evidence="2" type="ORF">SEMRO_1554_G282040.1</name>
</gene>
<dbReference type="Proteomes" id="UP001153069">
    <property type="component" value="Unassembled WGS sequence"/>
</dbReference>
<feature type="region of interest" description="Disordered" evidence="1">
    <location>
        <begin position="348"/>
        <end position="367"/>
    </location>
</feature>
<feature type="compositionally biased region" description="Acidic residues" evidence="1">
    <location>
        <begin position="10"/>
        <end position="29"/>
    </location>
</feature>
<feature type="region of interest" description="Disordered" evidence="1">
    <location>
        <begin position="107"/>
        <end position="202"/>
    </location>
</feature>
<feature type="compositionally biased region" description="Low complexity" evidence="1">
    <location>
        <begin position="380"/>
        <end position="392"/>
    </location>
</feature>
<feature type="compositionally biased region" description="Polar residues" evidence="1">
    <location>
        <begin position="139"/>
        <end position="153"/>
    </location>
</feature>
<feature type="region of interest" description="Disordered" evidence="1">
    <location>
        <begin position="373"/>
        <end position="443"/>
    </location>
</feature>
<reference evidence="2" key="1">
    <citation type="submission" date="2020-06" db="EMBL/GenBank/DDBJ databases">
        <authorList>
            <consortium name="Plant Systems Biology data submission"/>
        </authorList>
    </citation>
    <scope>NUCLEOTIDE SEQUENCE</scope>
    <source>
        <strain evidence="2">D6</strain>
    </source>
</reference>
<evidence type="ECO:0000313" key="2">
    <source>
        <dbReference type="EMBL" id="CAB9524576.1"/>
    </source>
</evidence>
<feature type="region of interest" description="Disordered" evidence="1">
    <location>
        <begin position="1"/>
        <end position="31"/>
    </location>
</feature>
<keyword evidence="3" id="KW-1185">Reference proteome</keyword>
<feature type="compositionally biased region" description="Polar residues" evidence="1">
    <location>
        <begin position="113"/>
        <end position="127"/>
    </location>
</feature>
<evidence type="ECO:0000313" key="3">
    <source>
        <dbReference type="Proteomes" id="UP001153069"/>
    </source>
</evidence>
<feature type="compositionally biased region" description="Low complexity" evidence="1">
    <location>
        <begin position="232"/>
        <end position="246"/>
    </location>
</feature>
<evidence type="ECO:0000256" key="1">
    <source>
        <dbReference type="SAM" id="MobiDB-lite"/>
    </source>
</evidence>
<feature type="compositionally biased region" description="Acidic residues" evidence="1">
    <location>
        <begin position="178"/>
        <end position="191"/>
    </location>
</feature>
<protein>
    <submittedName>
        <fullName evidence="2">Uncharacterized protein</fullName>
    </submittedName>
</protein>
<organism evidence="2 3">
    <name type="scientific">Seminavis robusta</name>
    <dbReference type="NCBI Taxonomy" id="568900"/>
    <lineage>
        <taxon>Eukaryota</taxon>
        <taxon>Sar</taxon>
        <taxon>Stramenopiles</taxon>
        <taxon>Ochrophyta</taxon>
        <taxon>Bacillariophyta</taxon>
        <taxon>Bacillariophyceae</taxon>
        <taxon>Bacillariophycidae</taxon>
        <taxon>Naviculales</taxon>
        <taxon>Naviculaceae</taxon>
        <taxon>Seminavis</taxon>
    </lineage>
</organism>
<feature type="region of interest" description="Disordered" evidence="1">
    <location>
        <begin position="223"/>
        <end position="256"/>
    </location>
</feature>
<comment type="caution">
    <text evidence="2">The sequence shown here is derived from an EMBL/GenBank/DDBJ whole genome shotgun (WGS) entry which is preliminary data.</text>
</comment>
<name>A0A9N8HSR5_9STRA</name>
<dbReference type="EMBL" id="CAICTM010001552">
    <property type="protein sequence ID" value="CAB9524576.1"/>
    <property type="molecule type" value="Genomic_DNA"/>
</dbReference>
<dbReference type="AlphaFoldDB" id="A0A9N8HSR5"/>
<sequence length="458" mass="51189">MADSISSRIDDDDEEEGHWTEEEDDDDSTTEMLSPALAVFLQSLLKDASTVNVVIDNLRGLPEYRAASFIPPPAPRISDSSVPELCRHRWGAESYCGADHSRRQLGSLAEDGSGSTAMDDSLDTSLTRAPLVPRRRTSIDSLEQQEGGTSSNNDVDDMMWTSDTDDDEDEWCTRGYSEDEDEDDDSGDEEESFNHKLSPTPPRRWHARVDVLKGTLLSELDQRDCSRRHSHSAPATTTTTCSNSSNKCIRSPPKAPERQASLRRLECSASDLIPTNLSLPSEDQLDCDVQKVARRRYGVSFLHVQSDPLTSMLTSPQGDEYRPSLLKENPVLVLEKIHREVCISAEDFEDDHEDEQQKQDNVARARLCRRNSDQEDILDRSSSSSSRSSLQRRSSKQKSSSRDSMPSCAKRRPSPQLEKSSFSDCDSADASPVRAKRRPSPEFESFEALVNALAKVKQ</sequence>
<feature type="compositionally biased region" description="Low complexity" evidence="1">
    <location>
        <begin position="420"/>
        <end position="431"/>
    </location>
</feature>
<accession>A0A9N8HSR5</accession>
<proteinExistence type="predicted"/>